<keyword evidence="3" id="KW-1185">Reference proteome</keyword>
<gene>
    <name evidence="2" type="ORF">PhCBS80983_g05245</name>
</gene>
<dbReference type="Gene3D" id="3.40.50.720">
    <property type="entry name" value="NAD(P)-binding Rossmann-like Domain"/>
    <property type="match status" value="1"/>
</dbReference>
<dbReference type="STRING" id="109895.A0A507DVN1"/>
<evidence type="ECO:0000259" key="1">
    <source>
        <dbReference type="Pfam" id="PF13460"/>
    </source>
</evidence>
<organism evidence="2 3">
    <name type="scientific">Powellomyces hirtus</name>
    <dbReference type="NCBI Taxonomy" id="109895"/>
    <lineage>
        <taxon>Eukaryota</taxon>
        <taxon>Fungi</taxon>
        <taxon>Fungi incertae sedis</taxon>
        <taxon>Chytridiomycota</taxon>
        <taxon>Chytridiomycota incertae sedis</taxon>
        <taxon>Chytridiomycetes</taxon>
        <taxon>Spizellomycetales</taxon>
        <taxon>Powellomycetaceae</taxon>
        <taxon>Powellomyces</taxon>
    </lineage>
</organism>
<dbReference type="AlphaFoldDB" id="A0A507DVN1"/>
<comment type="caution">
    <text evidence="2">The sequence shown here is derived from an EMBL/GenBank/DDBJ whole genome shotgun (WGS) entry which is preliminary data.</text>
</comment>
<dbReference type="Proteomes" id="UP000318582">
    <property type="component" value="Unassembled WGS sequence"/>
</dbReference>
<dbReference type="InterPro" id="IPR036291">
    <property type="entry name" value="NAD(P)-bd_dom_sf"/>
</dbReference>
<evidence type="ECO:0000313" key="2">
    <source>
        <dbReference type="EMBL" id="TPX55531.1"/>
    </source>
</evidence>
<dbReference type="Pfam" id="PF13460">
    <property type="entry name" value="NAD_binding_10"/>
    <property type="match status" value="1"/>
</dbReference>
<proteinExistence type="predicted"/>
<accession>A0A507DVN1</accession>
<protein>
    <recommendedName>
        <fullName evidence="1">NAD(P)-binding domain-containing protein</fullName>
    </recommendedName>
</protein>
<evidence type="ECO:0000313" key="3">
    <source>
        <dbReference type="Proteomes" id="UP000318582"/>
    </source>
</evidence>
<dbReference type="InterPro" id="IPR016040">
    <property type="entry name" value="NAD(P)-bd_dom"/>
</dbReference>
<reference evidence="2 3" key="1">
    <citation type="journal article" date="2019" name="Sci. Rep.">
        <title>Comparative genomics of chytrid fungi reveal insights into the obligate biotrophic and pathogenic lifestyle of Synchytrium endobioticum.</title>
        <authorList>
            <person name="van de Vossenberg B.T.L.H."/>
            <person name="Warris S."/>
            <person name="Nguyen H.D.T."/>
            <person name="van Gent-Pelzer M.P.E."/>
            <person name="Joly D.L."/>
            <person name="van de Geest H.C."/>
            <person name="Bonants P.J.M."/>
            <person name="Smith D.S."/>
            <person name="Levesque C.A."/>
            <person name="van der Lee T.A.J."/>
        </authorList>
    </citation>
    <scope>NUCLEOTIDE SEQUENCE [LARGE SCALE GENOMIC DNA]</scope>
    <source>
        <strain evidence="2 3">CBS 809.83</strain>
    </source>
</reference>
<dbReference type="EMBL" id="QEAQ01000105">
    <property type="protein sequence ID" value="TPX55531.1"/>
    <property type="molecule type" value="Genomic_DNA"/>
</dbReference>
<dbReference type="SUPFAM" id="SSF51735">
    <property type="entry name" value="NAD(P)-binding Rossmann-fold domains"/>
    <property type="match status" value="1"/>
</dbReference>
<name>A0A507DVN1_9FUNG</name>
<feature type="domain" description="NAD(P)-binding" evidence="1">
    <location>
        <begin position="12"/>
        <end position="224"/>
    </location>
</feature>
<dbReference type="PANTHER" id="PTHR15020">
    <property type="entry name" value="FLAVIN REDUCTASE-RELATED"/>
    <property type="match status" value="1"/>
</dbReference>
<dbReference type="PANTHER" id="PTHR15020:SF50">
    <property type="entry name" value="UPF0659 PROTEIN YMR090W"/>
    <property type="match status" value="1"/>
</dbReference>
<sequence length="270" mass="28666">MSTTVPRVLVLGGNGNVAKLMTRLMLAKGWHVISVIRAPSQSASLSISLGSTNSGHLDFRTVDFLSTTSSSAKDLLQDVRPDIIVWAAASMSQPRQIDGAAAKAYTAAGASLPTVKKILSISAYSARRKAAPWWSKADAEYWKHEVTSYPDIANAKTDADEHLIAWGNKRAREGDATFQAIAVRPVWYGSGGNGSEGKVVVGKTPARGTVRREDVASIAVALLERSDARGYFDVAGGGTLAVEKAVQKAVEENVDAIEGEDVERISALVS</sequence>